<keyword evidence="2" id="KW-1185">Reference proteome</keyword>
<dbReference type="Pfam" id="PF13306">
    <property type="entry name" value="LRR_5"/>
    <property type="match status" value="11"/>
</dbReference>
<dbReference type="InterPro" id="IPR026906">
    <property type="entry name" value="LRR_5"/>
</dbReference>
<sequence length="2124" mass="244872">MSLESINIPYSPKVEIESMAFYNCKNLTKFDHIEKYEFILANYSRDAFLNTKIESFKLSINDYFCFSGLKSLKHVYFHIPVQDEKYIGIPNLAFSGTGIETIDLSGFYFIGDYAFQDCHELKSVVIKGQDQFYFIGNSAFLNCTSLETFEVPCIFHIGNSCFENCASFNSPLSTMNLNYIGKYAFRNSGVKSLSGNIKYIGKSAFQDCKSLQSFENSQNGNYDSDCFMNSSIESFLSSNSNFGSSCFENCQLLKKFTIEENLKEHWIDNNVYTFYQIFQKKIQRRERYYQSNPSFGIKMFQNSGIAEIEIPSDLCEVPSYCFYGCKKLQKVIFKSDYNIGSNIHEINSYAFAYSGLKSIVFPERLCSIRDHAFYNTLNLKNTTFDESIIEFIGTNAFGFSGIESVRFPTTIKEISSGAFSYCNNLRIVTFELNKCTIKIGDHAFMQCKNLATFECDNMVGINIDKSDPNYSFVGCSNLKTLNIKNNLYQSDDNKIIDGITYNKNMSKMLLMSSQIPNHLRFPRQFIKMPKHAFAFTLLTEVIFEKSTNITHLPNYAFYSTLIRKFVLPDTVKSIGCSCFEDCKDLKTFVISQESNLTSLGNYCFMNTAIKAIYIPQNVQKIPPYCFAKCNNLKSFSLSNYHKTNVICEYAFFKSGIEALKLPKKLIIENDAFSYCKLKTLFLENSQEINTCSFSNNPLESVYIKFNSKFFKEEQYKIDDLSNKFSSELSLCTNHQHRFLKPHDSSLCSLIDKLRNFFNAFLGCQNMKSFMLVFHYQGTIAISPKEYHNDNEQINNGCSPSNIDKMIDSILNHLVETRKRQLKYIPFEKVSDNNKFDPRSFSHNYHHRFNGNEFMFSQLFEITIPKQITKLNDKLFYGCTNLTKINFETHSTLHVIGEYCFVGTKIESIILPNWCHELRKGCFKDVSSLEHIECNEIHLLDDEALSGTSINSFIFNNLNFLGNSVFRECKCLTSIKHVNCNYQEIGMNCFENTNIKQFKLPPTVSIIRKNAFCGCSHLKKFNIPHSSSLLYIEGMAFTDTAIKSLNIPNTIAFIDQSAFVKTPNLTSIFANNEIDNPEYEIDSKTGAVYYLPLFERVKIKIPKRVPYNSKYNKNGEKNDKYDYLTVYEEKCDDEYPQEVIVYDTHCSYSNPRSCRNRFSSKYPQKYHKKHAKKAVKSDTIKKIYQHLKKILLLVPRNIQKFDVPKDVNEIGSSAFSGSIQKVKFIEPSITTILHKDSFACSNLEQIELPNSIKLIGESCFNGCQELRKVLFHGNFLELREIPQFCFSFCTSLESINLPISIRKIGSCAFNCCFNLRNVNLSQLLLLEEVNSSAFMQTSLEEILFPPKIKKIDKCSFSEIRTLHLVDFTKTIVNLCNDPRHEIFSSRNHHIVNYYFAQLKSLPKYRNNYISYLKHHPKNACFDYFYTRNHFNYLTFIDKFECADVDTFTTIIEEEKARKKESIEEEEYVVCEAQSDSYNDEYISYSRRPTRATQIKSVKFENCSFKNYYKKLNEINYIDEFSFAGSFANIVRLNENIIATEFFKHFGKIDLLEKPNVKFELKLQTNHYNNVLFTSKFRIRNYEIVNSSQCDIMTNQPINEIVLPESLKPIPYTNSQFLFPLHFHGCQQLTTVNFHPELKLENIPPYCFAFTNIETITFPRFLKTIDYNAFLYCTNLKMMTFTYLETSETENLNKLTIKNSFSGSGVEILDLRGYSVINIEESSFSGCKNLKKVIFGEKTQIQTIKKYSFAYSGLESFDFPESVEKIDEGAFDGCKLLETVNFNQNLNKIGQFAFRFTKINNVFIPKSVIEIGKGAFSNCLSLIKADFETHRKLQIKIQKGAFEYSSISSLNIPLANYFHLPNLKEVKFNENLLKKSQRFDQITHENGCITKKKKLIFIPTDIIELEIPAIVSKWKPNIFANCKKLEIIRFDKNSQIQVLHPIHSSTLKFIEIPASVSIICDCAFLGCNSLLSFSILTDEKIEGKSSLTQIGKRAFSETKVSEFKVPLNLKSIGESAFEKTNLASLVFDSDDDNSLKNYKLQVIGQKCFYESFLTSLSLPPSLTSIGKYAFYHSPHLRTVNFCGEPESSLKLGKHCFARADKRLVLNVQNGVKLNHFYGDNYKINLM</sequence>
<reference evidence="1" key="1">
    <citation type="submission" date="2016-10" db="EMBL/GenBank/DDBJ databases">
        <authorList>
            <person name="Benchimol M."/>
            <person name="Almeida L.G."/>
            <person name="Vasconcelos A.T."/>
            <person name="Perreira-Neves A."/>
            <person name="Rosa I.A."/>
            <person name="Tasca T."/>
            <person name="Bogo M.R."/>
            <person name="de Souza W."/>
        </authorList>
    </citation>
    <scope>NUCLEOTIDE SEQUENCE [LARGE SCALE GENOMIC DNA]</scope>
    <source>
        <strain evidence="1">K</strain>
    </source>
</reference>
<dbReference type="RefSeq" id="XP_068364499.1">
    <property type="nucleotide sequence ID" value="XM_068500685.1"/>
</dbReference>
<dbReference type="OrthoDB" id="25904at2759"/>
<evidence type="ECO:0000313" key="2">
    <source>
        <dbReference type="Proteomes" id="UP000179807"/>
    </source>
</evidence>
<dbReference type="PANTHER" id="PTHR45661:SF3">
    <property type="entry name" value="IG-LIKE DOMAIN-CONTAINING PROTEIN"/>
    <property type="match status" value="1"/>
</dbReference>
<dbReference type="InterPro" id="IPR032675">
    <property type="entry name" value="LRR_dom_sf"/>
</dbReference>
<comment type="caution">
    <text evidence="1">The sequence shown here is derived from an EMBL/GenBank/DDBJ whole genome shotgun (WGS) entry which is preliminary data.</text>
</comment>
<dbReference type="InterPro" id="IPR053139">
    <property type="entry name" value="Surface_bspA-like"/>
</dbReference>
<evidence type="ECO:0008006" key="3">
    <source>
        <dbReference type="Google" id="ProtNLM"/>
    </source>
</evidence>
<proteinExistence type="predicted"/>
<dbReference type="VEuPathDB" id="TrichDB:TRFO_19254"/>
<dbReference type="GeneID" id="94835389"/>
<evidence type="ECO:0000313" key="1">
    <source>
        <dbReference type="EMBL" id="OHT11363.1"/>
    </source>
</evidence>
<dbReference type="Proteomes" id="UP000179807">
    <property type="component" value="Unassembled WGS sequence"/>
</dbReference>
<dbReference type="PANTHER" id="PTHR45661">
    <property type="entry name" value="SURFACE ANTIGEN"/>
    <property type="match status" value="1"/>
</dbReference>
<dbReference type="SUPFAM" id="SSF52058">
    <property type="entry name" value="L domain-like"/>
    <property type="match status" value="7"/>
</dbReference>
<dbReference type="Gene3D" id="3.80.10.10">
    <property type="entry name" value="Ribonuclease Inhibitor"/>
    <property type="match status" value="10"/>
</dbReference>
<accession>A0A1J4KJG5</accession>
<protein>
    <recommendedName>
        <fullName evidence="3">Surface antigen BspA-like</fullName>
    </recommendedName>
</protein>
<dbReference type="EMBL" id="MLAK01000590">
    <property type="protein sequence ID" value="OHT11363.1"/>
    <property type="molecule type" value="Genomic_DNA"/>
</dbReference>
<name>A0A1J4KJG5_9EUKA</name>
<organism evidence="1 2">
    <name type="scientific">Tritrichomonas foetus</name>
    <dbReference type="NCBI Taxonomy" id="1144522"/>
    <lineage>
        <taxon>Eukaryota</taxon>
        <taxon>Metamonada</taxon>
        <taxon>Parabasalia</taxon>
        <taxon>Tritrichomonadida</taxon>
        <taxon>Tritrichomonadidae</taxon>
        <taxon>Tritrichomonas</taxon>
    </lineage>
</organism>
<gene>
    <name evidence="1" type="ORF">TRFO_19254</name>
</gene>